<dbReference type="OrthoDB" id="662172at2759"/>
<accession>A0A3L6PXN7</accession>
<evidence type="ECO:0000256" key="1">
    <source>
        <dbReference type="SAM" id="MobiDB-lite"/>
    </source>
</evidence>
<protein>
    <submittedName>
        <fullName evidence="3">L10-interacting MYB domain-containing protein-like</fullName>
    </submittedName>
</protein>
<dbReference type="STRING" id="4540.A0A3L6PXN7"/>
<dbReference type="InterPro" id="IPR024752">
    <property type="entry name" value="Myb/SANT-like_dom"/>
</dbReference>
<comment type="caution">
    <text evidence="3">The sequence shown here is derived from an EMBL/GenBank/DDBJ whole genome shotgun (WGS) entry which is preliminary data.</text>
</comment>
<proteinExistence type="predicted"/>
<feature type="domain" description="Myb/SANT-like" evidence="2">
    <location>
        <begin position="13"/>
        <end position="106"/>
    </location>
</feature>
<feature type="compositionally biased region" description="Basic and acidic residues" evidence="1">
    <location>
        <begin position="161"/>
        <end position="180"/>
    </location>
</feature>
<name>A0A3L6PXN7_PANMI</name>
<dbReference type="Pfam" id="PF12776">
    <property type="entry name" value="Myb_DNA-bind_3"/>
    <property type="match status" value="1"/>
</dbReference>
<evidence type="ECO:0000259" key="2">
    <source>
        <dbReference type="Pfam" id="PF12776"/>
    </source>
</evidence>
<dbReference type="PANTHER" id="PTHR47069:SF11">
    <property type="entry name" value="OS04G0275550 PROTEIN"/>
    <property type="match status" value="1"/>
</dbReference>
<evidence type="ECO:0000313" key="3">
    <source>
        <dbReference type="EMBL" id="RLM66124.1"/>
    </source>
</evidence>
<evidence type="ECO:0000313" key="4">
    <source>
        <dbReference type="Proteomes" id="UP000275267"/>
    </source>
</evidence>
<dbReference type="PANTHER" id="PTHR47069">
    <property type="match status" value="1"/>
</dbReference>
<feature type="region of interest" description="Disordered" evidence="1">
    <location>
        <begin position="151"/>
        <end position="194"/>
    </location>
</feature>
<sequence length="268" mass="30011">MDKGKAKAPKAVWDAYATKIFCQICKEETLAGNRPGTTLSSIGYKNLEENFFAITKRHYPHGKLKNKWDALKPQYNLRLDLKRAATGLGFDVVNGTIISSDEWWKEKIAKYAAFREAPMENLDELEVMFQHINVTCLSSVILGVQKTTTPIELGDDSNENEENRHISQDAKQEGKRKTSDVDFPFSPKKKGRNPMVKQMSRLIDMLSTSFGKSSRYPKQGLSVRERCSAVLGVWLPARGALWLCVAGKRCPLPSGEQAASCRQQAVPS</sequence>
<gene>
    <name evidence="3" type="ORF">C2845_PM16G00870</name>
</gene>
<keyword evidence="4" id="KW-1185">Reference proteome</keyword>
<dbReference type="AlphaFoldDB" id="A0A3L6PXN7"/>
<dbReference type="Proteomes" id="UP000275267">
    <property type="component" value="Unassembled WGS sequence"/>
</dbReference>
<dbReference type="EMBL" id="PQIB02000015">
    <property type="protein sequence ID" value="RLM66124.1"/>
    <property type="molecule type" value="Genomic_DNA"/>
</dbReference>
<organism evidence="3 4">
    <name type="scientific">Panicum miliaceum</name>
    <name type="common">Proso millet</name>
    <name type="synonym">Broomcorn millet</name>
    <dbReference type="NCBI Taxonomy" id="4540"/>
    <lineage>
        <taxon>Eukaryota</taxon>
        <taxon>Viridiplantae</taxon>
        <taxon>Streptophyta</taxon>
        <taxon>Embryophyta</taxon>
        <taxon>Tracheophyta</taxon>
        <taxon>Spermatophyta</taxon>
        <taxon>Magnoliopsida</taxon>
        <taxon>Liliopsida</taxon>
        <taxon>Poales</taxon>
        <taxon>Poaceae</taxon>
        <taxon>PACMAD clade</taxon>
        <taxon>Panicoideae</taxon>
        <taxon>Panicodae</taxon>
        <taxon>Paniceae</taxon>
        <taxon>Panicinae</taxon>
        <taxon>Panicum</taxon>
        <taxon>Panicum sect. Panicum</taxon>
    </lineage>
</organism>
<reference evidence="4" key="1">
    <citation type="journal article" date="2019" name="Nat. Commun.">
        <title>The genome of broomcorn millet.</title>
        <authorList>
            <person name="Zou C."/>
            <person name="Miki D."/>
            <person name="Li D."/>
            <person name="Tang Q."/>
            <person name="Xiao L."/>
            <person name="Rajput S."/>
            <person name="Deng P."/>
            <person name="Jia W."/>
            <person name="Huang R."/>
            <person name="Zhang M."/>
            <person name="Sun Y."/>
            <person name="Hu J."/>
            <person name="Fu X."/>
            <person name="Schnable P.S."/>
            <person name="Li F."/>
            <person name="Zhang H."/>
            <person name="Feng B."/>
            <person name="Zhu X."/>
            <person name="Liu R."/>
            <person name="Schnable J.C."/>
            <person name="Zhu J.-K."/>
            <person name="Zhang H."/>
        </authorList>
    </citation>
    <scope>NUCLEOTIDE SEQUENCE [LARGE SCALE GENOMIC DNA]</scope>
</reference>